<sequence>MGNYWIFGVIDRASLRFRMLFAGNDRTWNQLSYLIQLAIYNYPKIPQNFFSSDGWAPYKKNSNIRI</sequence>
<gene>
    <name evidence="1" type="ORF">BSTOLATCC_MIC61279</name>
</gene>
<comment type="caution">
    <text evidence="1">The sequence shown here is derived from an EMBL/GenBank/DDBJ whole genome shotgun (WGS) entry which is preliminary data.</text>
</comment>
<proteinExistence type="predicted"/>
<accession>A0AAU9K537</accession>
<keyword evidence="2" id="KW-1185">Reference proteome</keyword>
<name>A0AAU9K537_9CILI</name>
<organism evidence="1 2">
    <name type="scientific">Blepharisma stoltei</name>
    <dbReference type="NCBI Taxonomy" id="1481888"/>
    <lineage>
        <taxon>Eukaryota</taxon>
        <taxon>Sar</taxon>
        <taxon>Alveolata</taxon>
        <taxon>Ciliophora</taxon>
        <taxon>Postciliodesmatophora</taxon>
        <taxon>Heterotrichea</taxon>
        <taxon>Heterotrichida</taxon>
        <taxon>Blepharismidae</taxon>
        <taxon>Blepharisma</taxon>
    </lineage>
</organism>
<dbReference type="EMBL" id="CAJZBQ010000058">
    <property type="protein sequence ID" value="CAG9334673.1"/>
    <property type="molecule type" value="Genomic_DNA"/>
</dbReference>
<evidence type="ECO:0000313" key="1">
    <source>
        <dbReference type="EMBL" id="CAG9334673.1"/>
    </source>
</evidence>
<protein>
    <submittedName>
        <fullName evidence="1">Uncharacterized protein</fullName>
    </submittedName>
</protein>
<dbReference type="Proteomes" id="UP001162131">
    <property type="component" value="Unassembled WGS sequence"/>
</dbReference>
<reference evidence="1" key="1">
    <citation type="submission" date="2021-09" db="EMBL/GenBank/DDBJ databases">
        <authorList>
            <consortium name="AG Swart"/>
            <person name="Singh M."/>
            <person name="Singh A."/>
            <person name="Seah K."/>
            <person name="Emmerich C."/>
        </authorList>
    </citation>
    <scope>NUCLEOTIDE SEQUENCE</scope>
    <source>
        <strain evidence="1">ATCC30299</strain>
    </source>
</reference>
<evidence type="ECO:0000313" key="2">
    <source>
        <dbReference type="Proteomes" id="UP001162131"/>
    </source>
</evidence>
<dbReference type="AlphaFoldDB" id="A0AAU9K537"/>